<name>A0A6G9VQ27_9BACT</name>
<reference evidence="1 2" key="1">
    <citation type="journal article" date="2017" name="Environ. Sci. Technol.">
        <title>Organohalide Respiration with Chlorinated Ethenes under Low pH Conditions.</title>
        <authorList>
            <person name="Yang Y."/>
            <person name="Capiro N.L."/>
            <person name="Marcet T.F."/>
            <person name="Yan J."/>
            <person name="Pennell K.D."/>
            <person name="Loffler F.E."/>
        </authorList>
    </citation>
    <scope>NUCLEOTIDE SEQUENCE [LARGE SCALE GENOMIC DNA]</scope>
    <source>
        <strain evidence="1 2">ACSDCE</strain>
    </source>
</reference>
<proteinExistence type="predicted"/>
<dbReference type="RefSeq" id="WP_167749337.1">
    <property type="nucleotide sequence ID" value="NZ_CP039734.2"/>
</dbReference>
<sequence>MTLTIHKGTNEIGGSCIELSTQSTTILFDYGTPLNLESTKLDFKNKKIDAIVISHPHQDHFGEITMVETTIPIYCGKLSKELMNATKLFTGQGLLANKFHHFEAWKSFQIGDITITPYLVDHSAVDAYAFLVEYDGKKVIYSGDFRANGRKSKLFENMLTQKKLKNADVLLMEGTMLQRNNEEFPTEISVENKIVETLKNTEVITFMIGSSQNIDSLVSAYRACKKAEKIFVIDMYTAWILEKMSSVSASIPTMDWKNVFVLKSYGGSYYEKIKKNRDYFGDFQYRLFSNVILLDDIQKEPSRYYVKISPWHIEKLLKKLDTSSANIIYSQWLGYLKPEFSDKKTVDLFKKLQENHNWVYAHTSGHADLESLKKFSEALSPKALVPIHTEHKDAFCKHFENTVVLEDGMPFTI</sequence>
<evidence type="ECO:0000313" key="2">
    <source>
        <dbReference type="Proteomes" id="UP000502831"/>
    </source>
</evidence>
<dbReference type="InterPro" id="IPR011108">
    <property type="entry name" value="RMMBL"/>
</dbReference>
<gene>
    <name evidence="1" type="ORF">FA584_03155</name>
</gene>
<organism evidence="1 2">
    <name type="scientific">Sulfurospirillum diekertiae</name>
    <dbReference type="NCBI Taxonomy" id="1854492"/>
    <lineage>
        <taxon>Bacteria</taxon>
        <taxon>Pseudomonadati</taxon>
        <taxon>Campylobacterota</taxon>
        <taxon>Epsilonproteobacteria</taxon>
        <taxon>Campylobacterales</taxon>
        <taxon>Sulfurospirillaceae</taxon>
        <taxon>Sulfurospirillum</taxon>
    </lineage>
</organism>
<dbReference type="Proteomes" id="UP000502831">
    <property type="component" value="Chromosome"/>
</dbReference>
<dbReference type="Gene3D" id="3.60.15.10">
    <property type="entry name" value="Ribonuclease Z/Hydroxyacylglutathione hydrolase-like"/>
    <property type="match status" value="1"/>
</dbReference>
<dbReference type="PANTHER" id="PTHR43694:SF1">
    <property type="entry name" value="RIBONUCLEASE J"/>
    <property type="match status" value="1"/>
</dbReference>
<dbReference type="Pfam" id="PF07521">
    <property type="entry name" value="RMMBL"/>
    <property type="match status" value="1"/>
</dbReference>
<dbReference type="Pfam" id="PF12706">
    <property type="entry name" value="Lactamase_B_2"/>
    <property type="match status" value="1"/>
</dbReference>
<dbReference type="SUPFAM" id="SSF56281">
    <property type="entry name" value="Metallo-hydrolase/oxidoreductase"/>
    <property type="match status" value="1"/>
</dbReference>
<protein>
    <submittedName>
        <fullName evidence="1">MBL fold metallo-hydrolase</fullName>
    </submittedName>
</protein>
<dbReference type="InterPro" id="IPR036866">
    <property type="entry name" value="RibonucZ/Hydroxyglut_hydro"/>
</dbReference>
<dbReference type="SMART" id="SM00849">
    <property type="entry name" value="Lactamase_B"/>
    <property type="match status" value="1"/>
</dbReference>
<dbReference type="InterPro" id="IPR001279">
    <property type="entry name" value="Metallo-B-lactamas"/>
</dbReference>
<dbReference type="AlphaFoldDB" id="A0A6G9VQ27"/>
<dbReference type="PANTHER" id="PTHR43694">
    <property type="entry name" value="RIBONUCLEASE J"/>
    <property type="match status" value="1"/>
</dbReference>
<dbReference type="EMBL" id="CP039734">
    <property type="protein sequence ID" value="QIR75259.1"/>
    <property type="molecule type" value="Genomic_DNA"/>
</dbReference>
<evidence type="ECO:0000313" key="1">
    <source>
        <dbReference type="EMBL" id="QIR75259.1"/>
    </source>
</evidence>
<accession>A0A6G9VQ27</accession>
<dbReference type="CDD" id="cd07732">
    <property type="entry name" value="metallo-hydrolase-like_MBL-fold"/>
    <property type="match status" value="1"/>
</dbReference>